<feature type="signal peptide" evidence="1">
    <location>
        <begin position="1"/>
        <end position="17"/>
    </location>
</feature>
<gene>
    <name evidence="2" type="ORF">OSB1V03_LOCUS22818</name>
</gene>
<keyword evidence="1" id="KW-0732">Signal</keyword>
<dbReference type="Proteomes" id="UP000759131">
    <property type="component" value="Unassembled WGS sequence"/>
</dbReference>
<evidence type="ECO:0000313" key="2">
    <source>
        <dbReference type="EMBL" id="CAD7650366.1"/>
    </source>
</evidence>
<dbReference type="OrthoDB" id="10559770at2759"/>
<evidence type="ECO:0000256" key="1">
    <source>
        <dbReference type="SAM" id="SignalP"/>
    </source>
</evidence>
<dbReference type="EMBL" id="CAJPIZ010051637">
    <property type="protein sequence ID" value="CAG2122873.1"/>
    <property type="molecule type" value="Genomic_DNA"/>
</dbReference>
<reference evidence="2" key="1">
    <citation type="submission" date="2020-11" db="EMBL/GenBank/DDBJ databases">
        <authorList>
            <person name="Tran Van P."/>
        </authorList>
    </citation>
    <scope>NUCLEOTIDE SEQUENCE</scope>
</reference>
<dbReference type="AlphaFoldDB" id="A0A7R9QM23"/>
<protein>
    <submittedName>
        <fullName evidence="2">Uncharacterized protein</fullName>
    </submittedName>
</protein>
<organism evidence="2">
    <name type="scientific">Medioppia subpectinata</name>
    <dbReference type="NCBI Taxonomy" id="1979941"/>
    <lineage>
        <taxon>Eukaryota</taxon>
        <taxon>Metazoa</taxon>
        <taxon>Ecdysozoa</taxon>
        <taxon>Arthropoda</taxon>
        <taxon>Chelicerata</taxon>
        <taxon>Arachnida</taxon>
        <taxon>Acari</taxon>
        <taxon>Acariformes</taxon>
        <taxon>Sarcoptiformes</taxon>
        <taxon>Oribatida</taxon>
        <taxon>Brachypylina</taxon>
        <taxon>Oppioidea</taxon>
        <taxon>Oppiidae</taxon>
        <taxon>Medioppia</taxon>
    </lineage>
</organism>
<accession>A0A7R9QM23</accession>
<keyword evidence="3" id="KW-1185">Reference proteome</keyword>
<feature type="non-terminal residue" evidence="2">
    <location>
        <position position="1"/>
    </location>
</feature>
<proteinExistence type="predicted"/>
<dbReference type="EMBL" id="OC906212">
    <property type="protein sequence ID" value="CAD7650366.1"/>
    <property type="molecule type" value="Genomic_DNA"/>
</dbReference>
<feature type="chain" id="PRO_5036403814" evidence="1">
    <location>
        <begin position="18"/>
        <end position="111"/>
    </location>
</feature>
<name>A0A7R9QM23_9ACAR</name>
<evidence type="ECO:0000313" key="3">
    <source>
        <dbReference type="Proteomes" id="UP000759131"/>
    </source>
</evidence>
<sequence length="111" mass="12493">MYRCVALVLIGIAYTYGTDVPPIPSFAAIDANDIDVREALLFAFGPNKPKEKQIELLESKKIYKLKVMVSYFRNCSEEDLKSVWVIKTPDGCKTTQRCEAEVIQLNSVNST</sequence>